<gene>
    <name evidence="1" type="ORF">DXC39_30275</name>
</gene>
<organism evidence="1 2">
    <name type="scientific">Hungatella hathewayi</name>
    <dbReference type="NCBI Taxonomy" id="154046"/>
    <lineage>
        <taxon>Bacteria</taxon>
        <taxon>Bacillati</taxon>
        <taxon>Bacillota</taxon>
        <taxon>Clostridia</taxon>
        <taxon>Lachnospirales</taxon>
        <taxon>Lachnospiraceae</taxon>
        <taxon>Hungatella</taxon>
    </lineage>
</organism>
<dbReference type="Proteomes" id="UP000261257">
    <property type="component" value="Unassembled WGS sequence"/>
</dbReference>
<protein>
    <submittedName>
        <fullName evidence="1">Uncharacterized protein</fullName>
    </submittedName>
</protein>
<accession>A0A3E4TT69</accession>
<reference evidence="1 2" key="1">
    <citation type="submission" date="2018-08" db="EMBL/GenBank/DDBJ databases">
        <title>A genome reference for cultivated species of the human gut microbiota.</title>
        <authorList>
            <person name="Zou Y."/>
            <person name="Xue W."/>
            <person name="Luo G."/>
        </authorList>
    </citation>
    <scope>NUCLEOTIDE SEQUENCE [LARGE SCALE GENOMIC DNA]</scope>
    <source>
        <strain evidence="1 2">TF05-11AC</strain>
    </source>
</reference>
<evidence type="ECO:0000313" key="1">
    <source>
        <dbReference type="EMBL" id="RGL94027.1"/>
    </source>
</evidence>
<name>A0A3E4TT69_9FIRM</name>
<comment type="caution">
    <text evidence="1">The sequence shown here is derived from an EMBL/GenBank/DDBJ whole genome shotgun (WGS) entry which is preliminary data.</text>
</comment>
<evidence type="ECO:0000313" key="2">
    <source>
        <dbReference type="Proteomes" id="UP000261257"/>
    </source>
</evidence>
<dbReference type="AlphaFoldDB" id="A0A3E4TT69"/>
<proteinExistence type="predicted"/>
<sequence>MVYYSIFKKWKKVTYRDLGILPVLWLVGTWGGIEGVGPGYKLIGRPGYGGGGDFLGGLVAVFFRGEADLRVGWRQFFEKL</sequence>
<dbReference type="EMBL" id="QSSQ01000056">
    <property type="protein sequence ID" value="RGL94027.1"/>
    <property type="molecule type" value="Genomic_DNA"/>
</dbReference>